<dbReference type="EMBL" id="CM001221">
    <property type="protein sequence ID" value="AES98322.1"/>
    <property type="molecule type" value="Genomic_DNA"/>
</dbReference>
<dbReference type="PaxDb" id="3880-AES98322"/>
<dbReference type="STRING" id="3880.G7K5Z2"/>
<organism evidence="1 3">
    <name type="scientific">Medicago truncatula</name>
    <name type="common">Barrel medic</name>
    <name type="synonym">Medicago tribuloides</name>
    <dbReference type="NCBI Taxonomy" id="3880"/>
    <lineage>
        <taxon>Eukaryota</taxon>
        <taxon>Viridiplantae</taxon>
        <taxon>Streptophyta</taxon>
        <taxon>Embryophyta</taxon>
        <taxon>Tracheophyta</taxon>
        <taxon>Spermatophyta</taxon>
        <taxon>Magnoliopsida</taxon>
        <taxon>eudicotyledons</taxon>
        <taxon>Gunneridae</taxon>
        <taxon>Pentapetalae</taxon>
        <taxon>rosids</taxon>
        <taxon>fabids</taxon>
        <taxon>Fabales</taxon>
        <taxon>Fabaceae</taxon>
        <taxon>Papilionoideae</taxon>
        <taxon>50 kb inversion clade</taxon>
        <taxon>NPAAA clade</taxon>
        <taxon>Hologalegina</taxon>
        <taxon>IRL clade</taxon>
        <taxon>Trifolieae</taxon>
        <taxon>Medicago</taxon>
    </lineage>
</organism>
<proteinExistence type="predicted"/>
<dbReference type="EnsemblPlants" id="AES98322">
    <property type="protein sequence ID" value="AES98322"/>
    <property type="gene ID" value="MTR_5g067030"/>
</dbReference>
<sequence>MIRNSKKKYKESRLIKEKKQRIKSPDMHLGDISQTKHMIKNLLNKVEKEKYEAHHVHVDELQNFNSLSFLVYTCSPEIQIVEFSCLHTISNKFIETNILVDPCEHFNFTDEQGKRILPLDHYILNVGDVEHIISIEIY</sequence>
<dbReference type="Proteomes" id="UP000002051">
    <property type="component" value="Chromosome 5"/>
</dbReference>
<evidence type="ECO:0000313" key="1">
    <source>
        <dbReference type="EMBL" id="AES98322.1"/>
    </source>
</evidence>
<accession>G7K5Z2</accession>
<gene>
    <name evidence="1" type="ordered locus">MTR_5g067030</name>
</gene>
<reference evidence="1 3" key="2">
    <citation type="journal article" date="2014" name="BMC Genomics">
        <title>An improved genome release (version Mt4.0) for the model legume Medicago truncatula.</title>
        <authorList>
            <person name="Tang H."/>
            <person name="Krishnakumar V."/>
            <person name="Bidwell S."/>
            <person name="Rosen B."/>
            <person name="Chan A."/>
            <person name="Zhou S."/>
            <person name="Gentzbittel L."/>
            <person name="Childs K.L."/>
            <person name="Yandell M."/>
            <person name="Gundlach H."/>
            <person name="Mayer K.F."/>
            <person name="Schwartz D.C."/>
            <person name="Town C.D."/>
        </authorList>
    </citation>
    <scope>GENOME REANNOTATION</scope>
    <source>
        <strain evidence="2 3">cv. Jemalong A17</strain>
    </source>
</reference>
<reference evidence="1 3" key="1">
    <citation type="journal article" date="2011" name="Nature">
        <title>The Medicago genome provides insight into the evolution of rhizobial symbioses.</title>
        <authorList>
            <person name="Young N.D."/>
            <person name="Debelle F."/>
            <person name="Oldroyd G.E."/>
            <person name="Geurts R."/>
            <person name="Cannon S.B."/>
            <person name="Udvardi M.K."/>
            <person name="Benedito V.A."/>
            <person name="Mayer K.F."/>
            <person name="Gouzy J."/>
            <person name="Schoof H."/>
            <person name="Van de Peer Y."/>
            <person name="Proost S."/>
            <person name="Cook D.R."/>
            <person name="Meyers B.C."/>
            <person name="Spannagl M."/>
            <person name="Cheung F."/>
            <person name="De Mita S."/>
            <person name="Krishnakumar V."/>
            <person name="Gundlach H."/>
            <person name="Zhou S."/>
            <person name="Mudge J."/>
            <person name="Bharti A.K."/>
            <person name="Murray J.D."/>
            <person name="Naoumkina M.A."/>
            <person name="Rosen B."/>
            <person name="Silverstein K.A."/>
            <person name="Tang H."/>
            <person name="Rombauts S."/>
            <person name="Zhao P.X."/>
            <person name="Zhou P."/>
            <person name="Barbe V."/>
            <person name="Bardou P."/>
            <person name="Bechner M."/>
            <person name="Bellec A."/>
            <person name="Berger A."/>
            <person name="Berges H."/>
            <person name="Bidwell S."/>
            <person name="Bisseling T."/>
            <person name="Choisne N."/>
            <person name="Couloux A."/>
            <person name="Denny R."/>
            <person name="Deshpande S."/>
            <person name="Dai X."/>
            <person name="Doyle J.J."/>
            <person name="Dudez A.M."/>
            <person name="Farmer A.D."/>
            <person name="Fouteau S."/>
            <person name="Franken C."/>
            <person name="Gibelin C."/>
            <person name="Gish J."/>
            <person name="Goldstein S."/>
            <person name="Gonzalez A.J."/>
            <person name="Green P.J."/>
            <person name="Hallab A."/>
            <person name="Hartog M."/>
            <person name="Hua A."/>
            <person name="Humphray S.J."/>
            <person name="Jeong D.H."/>
            <person name="Jing Y."/>
            <person name="Jocker A."/>
            <person name="Kenton S.M."/>
            <person name="Kim D.J."/>
            <person name="Klee K."/>
            <person name="Lai H."/>
            <person name="Lang C."/>
            <person name="Lin S."/>
            <person name="Macmil S.L."/>
            <person name="Magdelenat G."/>
            <person name="Matthews L."/>
            <person name="McCorrison J."/>
            <person name="Monaghan E.L."/>
            <person name="Mun J.H."/>
            <person name="Najar F.Z."/>
            <person name="Nicholson C."/>
            <person name="Noirot C."/>
            <person name="O'Bleness M."/>
            <person name="Paule C.R."/>
            <person name="Poulain J."/>
            <person name="Prion F."/>
            <person name="Qin B."/>
            <person name="Qu C."/>
            <person name="Retzel E.F."/>
            <person name="Riddle C."/>
            <person name="Sallet E."/>
            <person name="Samain S."/>
            <person name="Samson N."/>
            <person name="Sanders I."/>
            <person name="Saurat O."/>
            <person name="Scarpelli C."/>
            <person name="Schiex T."/>
            <person name="Segurens B."/>
            <person name="Severin A.J."/>
            <person name="Sherrier D.J."/>
            <person name="Shi R."/>
            <person name="Sims S."/>
            <person name="Singer S.R."/>
            <person name="Sinharoy S."/>
            <person name="Sterck L."/>
            <person name="Viollet A."/>
            <person name="Wang B.B."/>
            <person name="Wang K."/>
            <person name="Wang M."/>
            <person name="Wang X."/>
            <person name="Warfsmann J."/>
            <person name="Weissenbach J."/>
            <person name="White D.D."/>
            <person name="White J.D."/>
            <person name="Wiley G.B."/>
            <person name="Wincker P."/>
            <person name="Xing Y."/>
            <person name="Yang L."/>
            <person name="Yao Z."/>
            <person name="Ying F."/>
            <person name="Zhai J."/>
            <person name="Zhou L."/>
            <person name="Zuber A."/>
            <person name="Denarie J."/>
            <person name="Dixon R.A."/>
            <person name="May G.D."/>
            <person name="Schwartz D.C."/>
            <person name="Rogers J."/>
            <person name="Quetier F."/>
            <person name="Town C.D."/>
            <person name="Roe B.A."/>
        </authorList>
    </citation>
    <scope>NUCLEOTIDE SEQUENCE [LARGE SCALE GENOMIC DNA]</scope>
    <source>
        <strain evidence="1">A17</strain>
        <strain evidence="2 3">cv. Jemalong A17</strain>
    </source>
</reference>
<protein>
    <submittedName>
        <fullName evidence="1 2">Uncharacterized protein</fullName>
    </submittedName>
</protein>
<reference evidence="2" key="3">
    <citation type="submission" date="2015-04" db="UniProtKB">
        <authorList>
            <consortium name="EnsemblPlants"/>
        </authorList>
    </citation>
    <scope>IDENTIFICATION</scope>
    <source>
        <strain evidence="2">cv. Jemalong A17</strain>
    </source>
</reference>
<name>G7K5Z2_MEDTR</name>
<dbReference type="AlphaFoldDB" id="G7K5Z2"/>
<dbReference type="HOGENOM" id="CLU_1858212_0_0_1"/>
<evidence type="ECO:0000313" key="3">
    <source>
        <dbReference type="Proteomes" id="UP000002051"/>
    </source>
</evidence>
<keyword evidence="3" id="KW-1185">Reference proteome</keyword>
<evidence type="ECO:0000313" key="2">
    <source>
        <dbReference type="EnsemblPlants" id="AES98322"/>
    </source>
</evidence>